<protein>
    <recommendedName>
        <fullName evidence="3">Protein-glutamine gamma-glutamyltransferase-like C-terminal domain-containing protein</fullName>
    </recommendedName>
</protein>
<feature type="transmembrane region" description="Helical" evidence="2">
    <location>
        <begin position="251"/>
        <end position="272"/>
    </location>
</feature>
<keyword evidence="2" id="KW-1133">Transmembrane helix</keyword>
<organism evidence="4 5">
    <name type="scientific">Lysobacter hankyongensis</name>
    <dbReference type="NCBI Taxonomy" id="1176535"/>
    <lineage>
        <taxon>Bacteria</taxon>
        <taxon>Pseudomonadati</taxon>
        <taxon>Pseudomonadota</taxon>
        <taxon>Gammaproteobacteria</taxon>
        <taxon>Lysobacterales</taxon>
        <taxon>Lysobacteraceae</taxon>
        <taxon>Lysobacter</taxon>
    </lineage>
</organism>
<evidence type="ECO:0000256" key="2">
    <source>
        <dbReference type="SAM" id="Phobius"/>
    </source>
</evidence>
<feature type="region of interest" description="Disordered" evidence="1">
    <location>
        <begin position="369"/>
        <end position="398"/>
    </location>
</feature>
<evidence type="ECO:0000313" key="4">
    <source>
        <dbReference type="EMBL" id="GAA4789727.1"/>
    </source>
</evidence>
<feature type="transmembrane region" description="Helical" evidence="2">
    <location>
        <begin position="210"/>
        <end position="230"/>
    </location>
</feature>
<proteinExistence type="predicted"/>
<feature type="transmembrane region" description="Helical" evidence="2">
    <location>
        <begin position="35"/>
        <end position="68"/>
    </location>
</feature>
<evidence type="ECO:0000259" key="3">
    <source>
        <dbReference type="Pfam" id="PF13559"/>
    </source>
</evidence>
<feature type="transmembrane region" description="Helical" evidence="2">
    <location>
        <begin position="151"/>
        <end position="177"/>
    </location>
</feature>
<keyword evidence="5" id="KW-1185">Reference proteome</keyword>
<accession>A0ABP9B397</accession>
<feature type="domain" description="Protein-glutamine gamma-glutamyltransferase-like C-terminal" evidence="3">
    <location>
        <begin position="491"/>
        <end position="561"/>
    </location>
</feature>
<dbReference type="Pfam" id="PF13559">
    <property type="entry name" value="DUF4129"/>
    <property type="match status" value="1"/>
</dbReference>
<keyword evidence="2" id="KW-0812">Transmembrane</keyword>
<sequence>MKLDTLTVELRPRSSWEAMELGTALVRRHAGAIWLPWLIVTGLAFALLNLAAWAIGHLWLAWLLMWWLRPLFDRIPMYVLSRAVFGTVPRVADTLRAQLRWGWKPMLGHLTWRRFSPMRAAMLPVDLLEGAEPARLAERRRVIGGGVGGPAVLLTVACLHFLLALSVSLVMLVTLFIPNELLLEVGREAWAALESGPPVWALIALNAVDWLAVAFIEPFYVGAGFGLYLNRRTQLEAWDLEIAFRRMRRRLEALGSTTFASMFAFALLAFALSLPAARPAQACPGGDCMRSSEVPAPLALQQAETEGTNKPDQDAADARAAARAAAAAAADDEVAPEGQDVRTRTLQEIFGEDTVAHGDFEKAVAEAYKDPLLRPKQQTTTWERRDRDEKKPEQEDDPDLDLSALKWISGVVGFIVENVLWLLLAALVLALALTAKRWWPWLAGIAADPEPEPEPVEMMHLAHAEPLPPDIATVARRLWAEGQPRRALALLYRASVEAMTARIDAHPPPGATEADCLRLSRRLPEAEDREAFQRVVRVWQYAAYGQRLPDAGDFETLVQTLAQRFRWAA</sequence>
<comment type="caution">
    <text evidence="4">The sequence shown here is derived from an EMBL/GenBank/DDBJ whole genome shotgun (WGS) entry which is preliminary data.</text>
</comment>
<name>A0ABP9B397_9GAMM</name>
<dbReference type="RefSeq" id="WP_345302573.1">
    <property type="nucleotide sequence ID" value="NZ_BAABJE010000005.1"/>
</dbReference>
<gene>
    <name evidence="4" type="ORF">GCM10023307_13730</name>
</gene>
<reference evidence="5" key="1">
    <citation type="journal article" date="2019" name="Int. J. Syst. Evol. Microbiol.">
        <title>The Global Catalogue of Microorganisms (GCM) 10K type strain sequencing project: providing services to taxonomists for standard genome sequencing and annotation.</title>
        <authorList>
            <consortium name="The Broad Institute Genomics Platform"/>
            <consortium name="The Broad Institute Genome Sequencing Center for Infectious Disease"/>
            <person name="Wu L."/>
            <person name="Ma J."/>
        </authorList>
    </citation>
    <scope>NUCLEOTIDE SEQUENCE [LARGE SCALE GENOMIC DNA]</scope>
    <source>
        <strain evidence="5">JCM 18204</strain>
    </source>
</reference>
<evidence type="ECO:0000256" key="1">
    <source>
        <dbReference type="SAM" id="MobiDB-lite"/>
    </source>
</evidence>
<evidence type="ECO:0000313" key="5">
    <source>
        <dbReference type="Proteomes" id="UP001499959"/>
    </source>
</evidence>
<dbReference type="EMBL" id="BAABJE010000005">
    <property type="protein sequence ID" value="GAA4789727.1"/>
    <property type="molecule type" value="Genomic_DNA"/>
</dbReference>
<keyword evidence="2" id="KW-0472">Membrane</keyword>
<feature type="transmembrane region" description="Helical" evidence="2">
    <location>
        <begin position="407"/>
        <end position="433"/>
    </location>
</feature>
<dbReference type="InterPro" id="IPR025403">
    <property type="entry name" value="TgpA-like_C"/>
</dbReference>
<dbReference type="Proteomes" id="UP001499959">
    <property type="component" value="Unassembled WGS sequence"/>
</dbReference>
<feature type="compositionally biased region" description="Basic and acidic residues" evidence="1">
    <location>
        <begin position="382"/>
        <end position="393"/>
    </location>
</feature>